<sequence>MKALTSSFVLIISIIIWLVFLRTKPPSFFLLKFSHVTNDIFEEISNIELPIKYTMIEHTVTCRTMANKIQRSPIFKSHGTQIGTRLREFGEQIREAGHLLQKVYSKGSSVYKSFDIEIKAMIYRLNSNNIRKNDARYFKERLNALIKKIKEFRKLVQQTYNSIQKAENVGNDTENYIFDGLRKVNTFIVNDGDYYDMDDIEETKKELDVINEILNHLRDTCGNLDKMGKILKDYENKLIDIYDELDDRYDGIIEFTREGLESLKFINNLKNRFIIQ</sequence>
<name>A0A8H3L3L8_9GLOM</name>
<dbReference type="AlphaFoldDB" id="A0A8H3L3L8"/>
<dbReference type="EMBL" id="BLAL01000034">
    <property type="protein sequence ID" value="GES78226.1"/>
    <property type="molecule type" value="Genomic_DNA"/>
</dbReference>
<evidence type="ECO:0000256" key="1">
    <source>
        <dbReference type="SAM" id="Phobius"/>
    </source>
</evidence>
<keyword evidence="1" id="KW-1133">Transmembrane helix</keyword>
<comment type="caution">
    <text evidence="2">The sequence shown here is derived from an EMBL/GenBank/DDBJ whole genome shotgun (WGS) entry which is preliminary data.</text>
</comment>
<dbReference type="OrthoDB" id="2402927at2759"/>
<dbReference type="Proteomes" id="UP000615446">
    <property type="component" value="Unassembled WGS sequence"/>
</dbReference>
<keyword evidence="1" id="KW-0812">Transmembrane</keyword>
<feature type="transmembrane region" description="Helical" evidence="1">
    <location>
        <begin position="6"/>
        <end position="23"/>
    </location>
</feature>
<organism evidence="2 3">
    <name type="scientific">Rhizophagus clarus</name>
    <dbReference type="NCBI Taxonomy" id="94130"/>
    <lineage>
        <taxon>Eukaryota</taxon>
        <taxon>Fungi</taxon>
        <taxon>Fungi incertae sedis</taxon>
        <taxon>Mucoromycota</taxon>
        <taxon>Glomeromycotina</taxon>
        <taxon>Glomeromycetes</taxon>
        <taxon>Glomerales</taxon>
        <taxon>Glomeraceae</taxon>
        <taxon>Rhizophagus</taxon>
    </lineage>
</organism>
<accession>A0A8H3L3L8</accession>
<evidence type="ECO:0000313" key="3">
    <source>
        <dbReference type="Proteomes" id="UP000615446"/>
    </source>
</evidence>
<protein>
    <submittedName>
        <fullName evidence="2">Uncharacterized protein</fullName>
    </submittedName>
</protein>
<reference evidence="2" key="1">
    <citation type="submission" date="2019-10" db="EMBL/GenBank/DDBJ databases">
        <title>Conservation and host-specific expression of non-tandemly repeated heterogenous ribosome RNA gene in arbuscular mycorrhizal fungi.</title>
        <authorList>
            <person name="Maeda T."/>
            <person name="Kobayashi Y."/>
            <person name="Nakagawa T."/>
            <person name="Ezawa T."/>
            <person name="Yamaguchi K."/>
            <person name="Bino T."/>
            <person name="Nishimoto Y."/>
            <person name="Shigenobu S."/>
            <person name="Kawaguchi M."/>
        </authorList>
    </citation>
    <scope>NUCLEOTIDE SEQUENCE</scope>
    <source>
        <strain evidence="2">HR1</strain>
    </source>
</reference>
<evidence type="ECO:0000313" key="2">
    <source>
        <dbReference type="EMBL" id="GES78226.1"/>
    </source>
</evidence>
<keyword evidence="1" id="KW-0472">Membrane</keyword>
<proteinExistence type="predicted"/>
<gene>
    <name evidence="2" type="ORF">RCL2_000553800</name>
</gene>